<name>A0A9P6B2Z8_9AGAM</name>
<dbReference type="EMBL" id="MU128936">
    <property type="protein sequence ID" value="KAF9516768.1"/>
    <property type="molecule type" value="Genomic_DNA"/>
</dbReference>
<accession>A0A9P6B2Z8</accession>
<feature type="non-terminal residue" evidence="1">
    <location>
        <position position="88"/>
    </location>
</feature>
<evidence type="ECO:0000313" key="1">
    <source>
        <dbReference type="EMBL" id="KAF9516768.1"/>
    </source>
</evidence>
<sequence length="88" mass="10285">MDSVEGAHALKPDLILTRRTELGENERVRWRDVDVVIEVKKDWSDLITQAATYGRALLYSNWTRQFALVLGVKYKSQRARFMFFHRGG</sequence>
<evidence type="ECO:0000313" key="2">
    <source>
        <dbReference type="Proteomes" id="UP000886523"/>
    </source>
</evidence>
<gene>
    <name evidence="1" type="ORF">BS47DRAFT_1291920</name>
</gene>
<proteinExistence type="predicted"/>
<dbReference type="AlphaFoldDB" id="A0A9P6B2Z8"/>
<reference evidence="1" key="1">
    <citation type="journal article" date="2020" name="Nat. Commun.">
        <title>Large-scale genome sequencing of mycorrhizal fungi provides insights into the early evolution of symbiotic traits.</title>
        <authorList>
            <person name="Miyauchi S."/>
            <person name="Kiss E."/>
            <person name="Kuo A."/>
            <person name="Drula E."/>
            <person name="Kohler A."/>
            <person name="Sanchez-Garcia M."/>
            <person name="Morin E."/>
            <person name="Andreopoulos B."/>
            <person name="Barry K.W."/>
            <person name="Bonito G."/>
            <person name="Buee M."/>
            <person name="Carver A."/>
            <person name="Chen C."/>
            <person name="Cichocki N."/>
            <person name="Clum A."/>
            <person name="Culley D."/>
            <person name="Crous P.W."/>
            <person name="Fauchery L."/>
            <person name="Girlanda M."/>
            <person name="Hayes R.D."/>
            <person name="Keri Z."/>
            <person name="LaButti K."/>
            <person name="Lipzen A."/>
            <person name="Lombard V."/>
            <person name="Magnuson J."/>
            <person name="Maillard F."/>
            <person name="Murat C."/>
            <person name="Nolan M."/>
            <person name="Ohm R.A."/>
            <person name="Pangilinan J."/>
            <person name="Pereira M.F."/>
            <person name="Perotto S."/>
            <person name="Peter M."/>
            <person name="Pfister S."/>
            <person name="Riley R."/>
            <person name="Sitrit Y."/>
            <person name="Stielow J.B."/>
            <person name="Szollosi G."/>
            <person name="Zifcakova L."/>
            <person name="Stursova M."/>
            <person name="Spatafora J.W."/>
            <person name="Tedersoo L."/>
            <person name="Vaario L.M."/>
            <person name="Yamada A."/>
            <person name="Yan M."/>
            <person name="Wang P."/>
            <person name="Xu J."/>
            <person name="Bruns T."/>
            <person name="Baldrian P."/>
            <person name="Vilgalys R."/>
            <person name="Dunand C."/>
            <person name="Henrissat B."/>
            <person name="Grigoriev I.V."/>
            <person name="Hibbett D."/>
            <person name="Nagy L.G."/>
            <person name="Martin F.M."/>
        </authorList>
    </citation>
    <scope>NUCLEOTIDE SEQUENCE</scope>
    <source>
        <strain evidence="1">UP504</strain>
    </source>
</reference>
<keyword evidence="2" id="KW-1185">Reference proteome</keyword>
<comment type="caution">
    <text evidence="1">The sequence shown here is derived from an EMBL/GenBank/DDBJ whole genome shotgun (WGS) entry which is preliminary data.</text>
</comment>
<dbReference type="Proteomes" id="UP000886523">
    <property type="component" value="Unassembled WGS sequence"/>
</dbReference>
<organism evidence="1 2">
    <name type="scientific">Hydnum rufescens UP504</name>
    <dbReference type="NCBI Taxonomy" id="1448309"/>
    <lineage>
        <taxon>Eukaryota</taxon>
        <taxon>Fungi</taxon>
        <taxon>Dikarya</taxon>
        <taxon>Basidiomycota</taxon>
        <taxon>Agaricomycotina</taxon>
        <taxon>Agaricomycetes</taxon>
        <taxon>Cantharellales</taxon>
        <taxon>Hydnaceae</taxon>
        <taxon>Hydnum</taxon>
    </lineage>
</organism>
<protein>
    <submittedName>
        <fullName evidence="1">Uncharacterized protein</fullName>
    </submittedName>
</protein>
<dbReference type="OrthoDB" id="3182677at2759"/>